<protein>
    <recommendedName>
        <fullName evidence="3">Outer membrane protein beta-barrel domain-containing protein</fullName>
    </recommendedName>
</protein>
<evidence type="ECO:0000313" key="1">
    <source>
        <dbReference type="EMBL" id="URA11098.1"/>
    </source>
</evidence>
<dbReference type="Proteomes" id="UP001056539">
    <property type="component" value="Chromosome"/>
</dbReference>
<name>A0AAX3BFH8_9SPIR</name>
<evidence type="ECO:0008006" key="3">
    <source>
        <dbReference type="Google" id="ProtNLM"/>
    </source>
</evidence>
<dbReference type="RefSeq" id="WP_271436233.1">
    <property type="nucleotide sequence ID" value="NZ_CP073355.1"/>
</dbReference>
<reference evidence="1" key="2">
    <citation type="submission" date="2022-06" db="EMBL/GenBank/DDBJ databases">
        <title>Thermospira aquatica gen. nov., sp. nov.</title>
        <authorList>
            <person name="Ben Ali Gam Z."/>
            <person name="Labat M."/>
        </authorList>
    </citation>
    <scope>NUCLEOTIDE SEQUENCE</scope>
    <source>
        <strain evidence="1">F1F22</strain>
    </source>
</reference>
<gene>
    <name evidence="1" type="ORF">KDW03_04690</name>
</gene>
<organism evidence="1 2">
    <name type="scientific">Thermospira aquatica</name>
    <dbReference type="NCBI Taxonomy" id="2828656"/>
    <lineage>
        <taxon>Bacteria</taxon>
        <taxon>Pseudomonadati</taxon>
        <taxon>Spirochaetota</taxon>
        <taxon>Spirochaetia</taxon>
        <taxon>Brevinematales</taxon>
        <taxon>Thermospiraceae</taxon>
        <taxon>Thermospira</taxon>
    </lineage>
</organism>
<keyword evidence="2" id="KW-1185">Reference proteome</keyword>
<dbReference type="InterPro" id="IPR011250">
    <property type="entry name" value="OMP/PagP_B-barrel"/>
</dbReference>
<dbReference type="EMBL" id="CP073355">
    <property type="protein sequence ID" value="URA11098.1"/>
    <property type="molecule type" value="Genomic_DNA"/>
</dbReference>
<reference evidence="1" key="1">
    <citation type="submission" date="2021-04" db="EMBL/GenBank/DDBJ databases">
        <authorList>
            <person name="Postec A."/>
        </authorList>
    </citation>
    <scope>NUCLEOTIDE SEQUENCE</scope>
    <source>
        <strain evidence="1">F1F22</strain>
    </source>
</reference>
<accession>A0AAX3BFH8</accession>
<sequence length="176" mass="19821">MKTHRICWVLFFVAQAMMGWEIFFEYAHTMSALGKDNLFRLGGVTPYWQDLALGGYGEYSVFFGIPQTTPQGSTKPFTYSAVGFDVMYRKTLLEDIQPYGRFGFVWIWPNPEITTALQETAIRAGIGMSFFLREEVGLSAGVDFVGFLGQSRADRIVKSPVYHQGIQLTGGVSLRF</sequence>
<proteinExistence type="predicted"/>
<dbReference type="SUPFAM" id="SSF56925">
    <property type="entry name" value="OMPA-like"/>
    <property type="match status" value="1"/>
</dbReference>
<dbReference type="AlphaFoldDB" id="A0AAX3BFH8"/>
<evidence type="ECO:0000313" key="2">
    <source>
        <dbReference type="Proteomes" id="UP001056539"/>
    </source>
</evidence>
<dbReference type="KEGG" id="taqu:KDW03_04690"/>